<protein>
    <submittedName>
        <fullName evidence="2">Uncharacterized protein</fullName>
    </submittedName>
</protein>
<accession>A0A507QWM2</accession>
<evidence type="ECO:0000313" key="3">
    <source>
        <dbReference type="Proteomes" id="UP000319663"/>
    </source>
</evidence>
<proteinExistence type="predicted"/>
<feature type="coiled-coil region" evidence="1">
    <location>
        <begin position="73"/>
        <end position="107"/>
    </location>
</feature>
<keyword evidence="1" id="KW-0175">Coiled coil</keyword>
<comment type="caution">
    <text evidence="2">The sequence shown here is derived from an EMBL/GenBank/DDBJ whole genome shotgun (WGS) entry which is preliminary data.</text>
</comment>
<sequence length="138" mass="16029">MTGVVLLHRLVRNFEGHASEIFSYQEYETMMRNATQEPLPKRQKRVTRRVADHTISHTSSIMDVINRGLPAWEDRAQAKIDRLQAELDKQRTETNQLQSDKNALQQENLELMKVRVMKCKLFNIPDGLDAANSIRLLQ</sequence>
<evidence type="ECO:0000313" key="2">
    <source>
        <dbReference type="EMBL" id="TQB71873.1"/>
    </source>
</evidence>
<dbReference type="AlphaFoldDB" id="A0A507QWM2"/>
<name>A0A507QWM2_MONPU</name>
<dbReference type="Proteomes" id="UP000319663">
    <property type="component" value="Unassembled WGS sequence"/>
</dbReference>
<organism evidence="2 3">
    <name type="scientific">Monascus purpureus</name>
    <name type="common">Red mold</name>
    <name type="synonym">Monascus anka</name>
    <dbReference type="NCBI Taxonomy" id="5098"/>
    <lineage>
        <taxon>Eukaryota</taxon>
        <taxon>Fungi</taxon>
        <taxon>Dikarya</taxon>
        <taxon>Ascomycota</taxon>
        <taxon>Pezizomycotina</taxon>
        <taxon>Eurotiomycetes</taxon>
        <taxon>Eurotiomycetidae</taxon>
        <taxon>Eurotiales</taxon>
        <taxon>Aspergillaceae</taxon>
        <taxon>Monascus</taxon>
    </lineage>
</organism>
<gene>
    <name evidence="2" type="ORF">MPDQ_007247</name>
</gene>
<dbReference type="EMBL" id="VIFY01000073">
    <property type="protein sequence ID" value="TQB71873.1"/>
    <property type="molecule type" value="Genomic_DNA"/>
</dbReference>
<evidence type="ECO:0000256" key="1">
    <source>
        <dbReference type="SAM" id="Coils"/>
    </source>
</evidence>
<reference evidence="2 3" key="1">
    <citation type="submission" date="2019-06" db="EMBL/GenBank/DDBJ databases">
        <title>Wine fermentation using esterase from Monascus purpureus.</title>
        <authorList>
            <person name="Geng C."/>
            <person name="Zhang Y."/>
        </authorList>
    </citation>
    <scope>NUCLEOTIDE SEQUENCE [LARGE SCALE GENOMIC DNA]</scope>
    <source>
        <strain evidence="2">HQ1</strain>
    </source>
</reference>
<keyword evidence="3" id="KW-1185">Reference proteome</keyword>